<dbReference type="Gene3D" id="3.40.50.12780">
    <property type="entry name" value="N-terminal domain of ligase-like"/>
    <property type="match status" value="1"/>
</dbReference>
<gene>
    <name evidence="4" type="ORF">RM6536_1066</name>
</gene>
<dbReference type="Pfam" id="PF00501">
    <property type="entry name" value="AMP-binding"/>
    <property type="match status" value="1"/>
</dbReference>
<dbReference type="EMBL" id="AP014938">
    <property type="protein sequence ID" value="BAS20313.1"/>
    <property type="molecule type" value="Genomic_DNA"/>
</dbReference>
<dbReference type="Proteomes" id="UP000066203">
    <property type="component" value="Chromosome"/>
</dbReference>
<dbReference type="PANTHER" id="PTHR43767:SF1">
    <property type="entry name" value="NONRIBOSOMAL PEPTIDE SYNTHASE PES1 (EUROFUNG)-RELATED"/>
    <property type="match status" value="1"/>
</dbReference>
<dbReference type="AlphaFoldDB" id="A0A0K2RZQ2"/>
<dbReference type="Pfam" id="PF13193">
    <property type="entry name" value="AMP-binding_C"/>
    <property type="match status" value="1"/>
</dbReference>
<organism evidence="4">
    <name type="scientific">Rothia mucilaginosa</name>
    <dbReference type="NCBI Taxonomy" id="43675"/>
    <lineage>
        <taxon>Bacteria</taxon>
        <taxon>Bacillati</taxon>
        <taxon>Actinomycetota</taxon>
        <taxon>Actinomycetes</taxon>
        <taxon>Micrococcales</taxon>
        <taxon>Micrococcaceae</taxon>
        <taxon>Rothia</taxon>
    </lineage>
</organism>
<evidence type="ECO:0000259" key="2">
    <source>
        <dbReference type="Pfam" id="PF00501"/>
    </source>
</evidence>
<evidence type="ECO:0000313" key="4">
    <source>
        <dbReference type="EMBL" id="BAS20313.1"/>
    </source>
</evidence>
<dbReference type="PATRIC" id="fig|43675.28.peg.1096"/>
<name>A0A0K2RZQ2_9MICC</name>
<evidence type="ECO:0000256" key="1">
    <source>
        <dbReference type="SAM" id="MobiDB-lite"/>
    </source>
</evidence>
<dbReference type="InterPro" id="IPR042099">
    <property type="entry name" value="ANL_N_sf"/>
</dbReference>
<dbReference type="RefSeq" id="WP_060824361.1">
    <property type="nucleotide sequence ID" value="NZ_AP014938.1"/>
</dbReference>
<evidence type="ECO:0000259" key="3">
    <source>
        <dbReference type="Pfam" id="PF13193"/>
    </source>
</evidence>
<feature type="domain" description="AMP-binding enzyme C-terminal" evidence="3">
    <location>
        <begin position="367"/>
        <end position="456"/>
    </location>
</feature>
<feature type="domain" description="AMP-dependent synthetase/ligase" evidence="2">
    <location>
        <begin position="63"/>
        <end position="290"/>
    </location>
</feature>
<feature type="region of interest" description="Disordered" evidence="1">
    <location>
        <begin position="319"/>
        <end position="342"/>
    </location>
</feature>
<dbReference type="InterPro" id="IPR000873">
    <property type="entry name" value="AMP-dep_synth/lig_dom"/>
</dbReference>
<dbReference type="InterPro" id="IPR025110">
    <property type="entry name" value="AMP-bd_C"/>
</dbReference>
<dbReference type="PROSITE" id="PS00455">
    <property type="entry name" value="AMP_BINDING"/>
    <property type="match status" value="1"/>
</dbReference>
<dbReference type="PANTHER" id="PTHR43767">
    <property type="entry name" value="LONG-CHAIN-FATTY-ACID--COA LIGASE"/>
    <property type="match status" value="1"/>
</dbReference>
<dbReference type="Gene3D" id="2.30.38.10">
    <property type="entry name" value="Luciferase, Domain 3"/>
    <property type="match status" value="1"/>
</dbReference>
<dbReference type="InterPro" id="IPR020845">
    <property type="entry name" value="AMP-binding_CS"/>
</dbReference>
<keyword evidence="4" id="KW-0436">Ligase</keyword>
<dbReference type="GO" id="GO:0016878">
    <property type="term" value="F:acid-thiol ligase activity"/>
    <property type="evidence" value="ECO:0007669"/>
    <property type="project" value="UniProtKB-ARBA"/>
</dbReference>
<dbReference type="InterPro" id="IPR050237">
    <property type="entry name" value="ATP-dep_AMP-bd_enzyme"/>
</dbReference>
<accession>A0A0K2RZQ2</accession>
<reference evidence="5" key="1">
    <citation type="submission" date="2015-08" db="EMBL/GenBank/DDBJ databases">
        <title>Complete genome sequence of Rothia mucilaginosa strain NUM-Rm6536.</title>
        <authorList>
            <person name="Nambu T."/>
        </authorList>
    </citation>
    <scope>NUCLEOTIDE SEQUENCE [LARGE SCALE GENOMIC DNA]</scope>
    <source>
        <strain evidence="5">NUM-Rm6536</strain>
    </source>
</reference>
<sequence>MMNTPAPGLVPSPAPQEAALHPQAVQVRADQPADPHAMLGAFEQLLGEFALNGYAAGAGVESAEVAEPIALVVGTSGSTGTPKRTALTARALVASAAATENFFGSNSDAASQWLLALPAHYIAGAQVLARSVLAGTAPVIARSVTEPVHFTPEVFLQAVERMSSARRFISLVPTQLHKLLESADANPTLGAEIHEALGSFTGILLGGAPASADLLTASTALGLNTVTTYGSAETAGGCVYSGSVLPGVRVELVPEEGMPEENMPTAPDIEGKPAQVGRIWISGAHLASGYIGDAARTAEHFFTAADGTRWYRTDDYGLLSPAHDPDSPAHDPGGAGHGNEPRLQVLGRSDDVLISGGVKISARAVATVLEEHPAVREACVIGLPDARWGTAIAAAVTLVPSAGAAAAAATPTENRPALNEELCALLRARCAEKLGAPAAPKQLSILPDFPLTSTGKPDRAEIYSILDRDYRQG</sequence>
<dbReference type="InterPro" id="IPR045851">
    <property type="entry name" value="AMP-bd_C_sf"/>
</dbReference>
<proteinExistence type="predicted"/>
<protein>
    <submittedName>
        <fullName evidence="4">O-succinylbenzoic acid-CoA ligase</fullName>
    </submittedName>
</protein>
<dbReference type="Gene3D" id="3.30.300.30">
    <property type="match status" value="1"/>
</dbReference>
<evidence type="ECO:0000313" key="5">
    <source>
        <dbReference type="Proteomes" id="UP000066203"/>
    </source>
</evidence>
<dbReference type="SUPFAM" id="SSF56801">
    <property type="entry name" value="Acetyl-CoA synthetase-like"/>
    <property type="match status" value="1"/>
</dbReference>